<dbReference type="GO" id="GO:1900150">
    <property type="term" value="P:regulation of defense response to fungus"/>
    <property type="evidence" value="ECO:0007669"/>
    <property type="project" value="EnsemblPlants"/>
</dbReference>
<dbReference type="OrthoDB" id="1733956at2759"/>
<dbReference type="KEGG" id="aly:9323354"/>
<dbReference type="PANTHER" id="PTHR31218">
    <property type="entry name" value="WAT1-RELATED PROTEIN"/>
    <property type="match status" value="1"/>
</dbReference>
<feature type="transmembrane region" description="Helical" evidence="6">
    <location>
        <begin position="314"/>
        <end position="333"/>
    </location>
</feature>
<dbReference type="HOGENOM" id="CLU_025359_0_1_1"/>
<dbReference type="GO" id="GO:0022857">
    <property type="term" value="F:transmembrane transporter activity"/>
    <property type="evidence" value="ECO:0007669"/>
    <property type="project" value="InterPro"/>
</dbReference>
<dbReference type="STRING" id="81972.D7KXZ8"/>
<accession>D7KXZ8</accession>
<protein>
    <recommendedName>
        <fullName evidence="6">WAT1-related protein</fullName>
    </recommendedName>
</protein>
<evidence type="ECO:0000256" key="6">
    <source>
        <dbReference type="RuleBase" id="RU363077"/>
    </source>
</evidence>
<evidence type="ECO:0000256" key="5">
    <source>
        <dbReference type="ARBA" id="ARBA00023136"/>
    </source>
</evidence>
<keyword evidence="5 6" id="KW-0472">Membrane</keyword>
<gene>
    <name evidence="8" type="ORF">ARALYDRAFT_894825</name>
</gene>
<dbReference type="InterPro" id="IPR030184">
    <property type="entry name" value="WAT1-related"/>
</dbReference>
<feature type="transmembrane region" description="Helical" evidence="6">
    <location>
        <begin position="104"/>
        <end position="126"/>
    </location>
</feature>
<reference evidence="9" key="1">
    <citation type="journal article" date="2011" name="Nat. Genet.">
        <title>The Arabidopsis lyrata genome sequence and the basis of rapid genome size change.</title>
        <authorList>
            <person name="Hu T.T."/>
            <person name="Pattyn P."/>
            <person name="Bakker E.G."/>
            <person name="Cao J."/>
            <person name="Cheng J.-F."/>
            <person name="Clark R.M."/>
            <person name="Fahlgren N."/>
            <person name="Fawcett J.A."/>
            <person name="Grimwood J."/>
            <person name="Gundlach H."/>
            <person name="Haberer G."/>
            <person name="Hollister J.D."/>
            <person name="Ossowski S."/>
            <person name="Ottilar R.P."/>
            <person name="Salamov A.A."/>
            <person name="Schneeberger K."/>
            <person name="Spannagl M."/>
            <person name="Wang X."/>
            <person name="Yang L."/>
            <person name="Nasrallah M.E."/>
            <person name="Bergelson J."/>
            <person name="Carrington J.C."/>
            <person name="Gaut B.S."/>
            <person name="Schmutz J."/>
            <person name="Mayer K.F.X."/>
            <person name="Van de Peer Y."/>
            <person name="Grigoriev I.V."/>
            <person name="Nordborg M."/>
            <person name="Weigel D."/>
            <person name="Guo Y.-L."/>
        </authorList>
    </citation>
    <scope>NUCLEOTIDE SEQUENCE [LARGE SCALE GENOMIC DNA]</scope>
    <source>
        <strain evidence="9">cv. MN47</strain>
    </source>
</reference>
<feature type="transmembrane region" description="Helical" evidence="6">
    <location>
        <begin position="73"/>
        <end position="92"/>
    </location>
</feature>
<dbReference type="InterPro" id="IPR037185">
    <property type="entry name" value="EmrE-like"/>
</dbReference>
<comment type="subcellular location">
    <subcellularLocation>
        <location evidence="1 6">Membrane</location>
        <topology evidence="1 6">Multi-pass membrane protein</topology>
    </subcellularLocation>
</comment>
<comment type="similarity">
    <text evidence="2 6">Belongs to the drug/metabolite transporter (DMT) superfamily. Plant drug/metabolite exporter (P-DME) (TC 2.A.7.4) family.</text>
</comment>
<dbReference type="InterPro" id="IPR000620">
    <property type="entry name" value="EamA_dom"/>
</dbReference>
<feature type="domain" description="EamA" evidence="7">
    <location>
        <begin position="17"/>
        <end position="153"/>
    </location>
</feature>
<dbReference type="GO" id="GO:1902289">
    <property type="term" value="P:negative regulation of defense response to oomycetes"/>
    <property type="evidence" value="ECO:0007669"/>
    <property type="project" value="EnsemblPlants"/>
</dbReference>
<keyword evidence="4 6" id="KW-1133">Transmembrane helix</keyword>
<name>D7KXZ8_ARALL</name>
<dbReference type="eggNOG" id="ENOG502QW2M">
    <property type="taxonomic scope" value="Eukaryota"/>
</dbReference>
<feature type="transmembrane region" description="Helical" evidence="6">
    <location>
        <begin position="259"/>
        <end position="276"/>
    </location>
</feature>
<feature type="transmembrane region" description="Helical" evidence="6">
    <location>
        <begin position="222"/>
        <end position="244"/>
    </location>
</feature>
<dbReference type="Gramene" id="scaffold_201899.1">
    <property type="protein sequence ID" value="scaffold_201899.1"/>
    <property type="gene ID" value="scaffold_201899.1"/>
</dbReference>
<evidence type="ECO:0000313" key="8">
    <source>
        <dbReference type="EMBL" id="EFH65021.1"/>
    </source>
</evidence>
<keyword evidence="9" id="KW-1185">Reference proteome</keyword>
<dbReference type="EMBL" id="GL348714">
    <property type="protein sequence ID" value="EFH65021.1"/>
    <property type="molecule type" value="Genomic_DNA"/>
</dbReference>
<feature type="transmembrane region" description="Helical" evidence="6">
    <location>
        <begin position="191"/>
        <end position="210"/>
    </location>
</feature>
<dbReference type="SUPFAM" id="SSF103481">
    <property type="entry name" value="Multidrug resistance efflux transporter EmrE"/>
    <property type="match status" value="1"/>
</dbReference>
<dbReference type="Proteomes" id="UP000008694">
    <property type="component" value="Unassembled WGS sequence"/>
</dbReference>
<evidence type="ECO:0000313" key="9">
    <source>
        <dbReference type="Proteomes" id="UP000008694"/>
    </source>
</evidence>
<dbReference type="AlphaFoldDB" id="D7KXZ8"/>
<evidence type="ECO:0000259" key="7">
    <source>
        <dbReference type="Pfam" id="PF00892"/>
    </source>
</evidence>
<feature type="transmembrane region" description="Helical" evidence="6">
    <location>
        <begin position="288"/>
        <end position="308"/>
    </location>
</feature>
<keyword evidence="3 6" id="KW-0812">Transmembrane</keyword>
<proteinExistence type="inferred from homology"/>
<dbReference type="GO" id="GO:1900425">
    <property type="term" value="P:negative regulation of defense response to bacterium"/>
    <property type="evidence" value="ECO:0007669"/>
    <property type="project" value="EnsemblPlants"/>
</dbReference>
<evidence type="ECO:0000256" key="4">
    <source>
        <dbReference type="ARBA" id="ARBA00022989"/>
    </source>
</evidence>
<feature type="transmembrane region" description="Helical" evidence="6">
    <location>
        <begin position="12"/>
        <end position="34"/>
    </location>
</feature>
<dbReference type="GO" id="GO:0016020">
    <property type="term" value="C:membrane"/>
    <property type="evidence" value="ECO:0007669"/>
    <property type="project" value="UniProtKB-SubCell"/>
</dbReference>
<sequence length="375" mass="42055">MEVKVRRNELVPFVAMAIMEACTIALTIMAKTALTGGMSPFVFVVYTNAFGSILLLPFSLFFHRNERTEQSIFSWPLLVRVFFLGFTGIFMFQNLAFVGLRFSSPIVVCAMGLQIPSFSFLLSILLGKSKLDWRNTSTRAKLMGTIISLSGAFVEELYKGPFIRPASSASPTRFLKSVPKLLVYYNLPDNWFLGCIFLAAAVFSVSLFNVIQTGTVKQYPHVMKVASFYSIVGTIQCLIFSLFMESDLSAWKIQPNFDLYLIIATGTFGSVIRTSVHVKCTQMKGPYYVPLFKPFGIFWATLFGTSFFVNSLHYGSVLGAAIAGVGYYTVSWGQLKESEEKQNPNEERKSIKNIHHCQEDEHKVPLLINQEESPV</sequence>
<feature type="transmembrane region" description="Helical" evidence="6">
    <location>
        <begin position="40"/>
        <end position="61"/>
    </location>
</feature>
<dbReference type="Pfam" id="PF00892">
    <property type="entry name" value="EamA"/>
    <property type="match status" value="1"/>
</dbReference>
<evidence type="ECO:0000256" key="2">
    <source>
        <dbReference type="ARBA" id="ARBA00007635"/>
    </source>
</evidence>
<evidence type="ECO:0000256" key="1">
    <source>
        <dbReference type="ARBA" id="ARBA00004141"/>
    </source>
</evidence>
<organism evidence="9">
    <name type="scientific">Arabidopsis lyrata subsp. lyrata</name>
    <name type="common">Lyre-leaved rock-cress</name>
    <dbReference type="NCBI Taxonomy" id="81972"/>
    <lineage>
        <taxon>Eukaryota</taxon>
        <taxon>Viridiplantae</taxon>
        <taxon>Streptophyta</taxon>
        <taxon>Embryophyta</taxon>
        <taxon>Tracheophyta</taxon>
        <taxon>Spermatophyta</taxon>
        <taxon>Magnoliopsida</taxon>
        <taxon>eudicotyledons</taxon>
        <taxon>Gunneridae</taxon>
        <taxon>Pentapetalae</taxon>
        <taxon>rosids</taxon>
        <taxon>malvids</taxon>
        <taxon>Brassicales</taxon>
        <taxon>Brassicaceae</taxon>
        <taxon>Camelineae</taxon>
        <taxon>Arabidopsis</taxon>
    </lineage>
</organism>
<dbReference type="GO" id="GO:0005783">
    <property type="term" value="C:endoplasmic reticulum"/>
    <property type="evidence" value="ECO:0007669"/>
    <property type="project" value="EnsemblPlants"/>
</dbReference>
<evidence type="ECO:0000256" key="3">
    <source>
        <dbReference type="ARBA" id="ARBA00022692"/>
    </source>
</evidence>